<proteinExistence type="predicted"/>
<dbReference type="InterPro" id="IPR011006">
    <property type="entry name" value="CheY-like_superfamily"/>
</dbReference>
<evidence type="ECO:0000256" key="2">
    <source>
        <dbReference type="PROSITE-ProRule" id="PRU00169"/>
    </source>
</evidence>
<dbReference type="Proteomes" id="UP000282574">
    <property type="component" value="Unassembled WGS sequence"/>
</dbReference>
<comment type="caution">
    <text evidence="4">The sequence shown here is derived from an EMBL/GenBank/DDBJ whole genome shotgun (WGS) entry which is preliminary data.</text>
</comment>
<evidence type="ECO:0000259" key="3">
    <source>
        <dbReference type="PROSITE" id="PS50110"/>
    </source>
</evidence>
<reference evidence="4 5" key="1">
    <citation type="journal article" date="2019" name="Genome Biol. Evol.">
        <title>Day and night: Metabolic profiles and evolutionary relationships of six axenic non-marine cyanobacteria.</title>
        <authorList>
            <person name="Will S.E."/>
            <person name="Henke P."/>
            <person name="Boedeker C."/>
            <person name="Huang S."/>
            <person name="Brinkmann H."/>
            <person name="Rohde M."/>
            <person name="Jarek M."/>
            <person name="Friedl T."/>
            <person name="Seufert S."/>
            <person name="Schumacher M."/>
            <person name="Overmann J."/>
            <person name="Neumann-Schaal M."/>
            <person name="Petersen J."/>
        </authorList>
    </citation>
    <scope>NUCLEOTIDE SEQUENCE [LARGE SCALE GENOMIC DNA]</scope>
    <source>
        <strain evidence="4 5">SAG 39.79</strain>
    </source>
</reference>
<dbReference type="PROSITE" id="PS50110">
    <property type="entry name" value="RESPONSE_REGULATORY"/>
    <property type="match status" value="1"/>
</dbReference>
<dbReference type="AlphaFoldDB" id="A0AB37UCQ5"/>
<dbReference type="RefSeq" id="WP_127024531.1">
    <property type="nucleotide sequence ID" value="NZ_JAVKZF010000004.1"/>
</dbReference>
<keyword evidence="5" id="KW-1185">Reference proteome</keyword>
<dbReference type="InterPro" id="IPR001789">
    <property type="entry name" value="Sig_transdc_resp-reg_receiver"/>
</dbReference>
<evidence type="ECO:0000256" key="1">
    <source>
        <dbReference type="ARBA" id="ARBA00022553"/>
    </source>
</evidence>
<dbReference type="InterPro" id="IPR050595">
    <property type="entry name" value="Bact_response_regulator"/>
</dbReference>
<evidence type="ECO:0000313" key="5">
    <source>
        <dbReference type="Proteomes" id="UP000282574"/>
    </source>
</evidence>
<dbReference type="SMART" id="SM00448">
    <property type="entry name" value="REC"/>
    <property type="match status" value="1"/>
</dbReference>
<feature type="domain" description="Response regulatory" evidence="3">
    <location>
        <begin position="3"/>
        <end position="119"/>
    </location>
</feature>
<evidence type="ECO:0000313" key="4">
    <source>
        <dbReference type="EMBL" id="RUT05331.1"/>
    </source>
</evidence>
<organism evidence="4 5">
    <name type="scientific">Chroococcidiopsis cubana SAG 39.79</name>
    <dbReference type="NCBI Taxonomy" id="388085"/>
    <lineage>
        <taxon>Bacteria</taxon>
        <taxon>Bacillati</taxon>
        <taxon>Cyanobacteriota</taxon>
        <taxon>Cyanophyceae</taxon>
        <taxon>Chroococcidiopsidales</taxon>
        <taxon>Chroococcidiopsidaceae</taxon>
        <taxon>Chroococcidiopsis</taxon>
    </lineage>
</organism>
<dbReference type="Pfam" id="PF00072">
    <property type="entry name" value="Response_reg"/>
    <property type="match status" value="1"/>
</dbReference>
<gene>
    <name evidence="4" type="ORF">DSM107010_56030</name>
</gene>
<comment type="caution">
    <text evidence="2">Lacks conserved residue(s) required for the propagation of feature annotation.</text>
</comment>
<dbReference type="EMBL" id="RSCK01000079">
    <property type="protein sequence ID" value="RUT05331.1"/>
    <property type="molecule type" value="Genomic_DNA"/>
</dbReference>
<accession>A0AB37UCQ5</accession>
<dbReference type="SUPFAM" id="SSF52172">
    <property type="entry name" value="CheY-like"/>
    <property type="match status" value="1"/>
</dbReference>
<keyword evidence="1" id="KW-0597">Phosphoprotein</keyword>
<sequence>MKKVLVIEGRAETRNLFLEWLETEGFYAIGAENGLVGIQQVQKELPDLILCEIAISQLNGYGVLTALRQDPLSAGIPFICVTSKLERADFRKAMELGANDYITKPFKLDELLKAIAACFSKQAALQQRFATWLTDKTTRQKKNS</sequence>
<dbReference type="Gene3D" id="3.40.50.2300">
    <property type="match status" value="1"/>
</dbReference>
<dbReference type="PANTHER" id="PTHR44591:SF3">
    <property type="entry name" value="RESPONSE REGULATORY DOMAIN-CONTAINING PROTEIN"/>
    <property type="match status" value="1"/>
</dbReference>
<name>A0AB37UCQ5_9CYAN</name>
<dbReference type="PANTHER" id="PTHR44591">
    <property type="entry name" value="STRESS RESPONSE REGULATOR PROTEIN 1"/>
    <property type="match status" value="1"/>
</dbReference>
<dbReference type="GO" id="GO:0000160">
    <property type="term" value="P:phosphorelay signal transduction system"/>
    <property type="evidence" value="ECO:0007669"/>
    <property type="project" value="InterPro"/>
</dbReference>
<protein>
    <recommendedName>
        <fullName evidence="3">Response regulatory domain-containing protein</fullName>
    </recommendedName>
</protein>